<comment type="caution">
    <text evidence="3">The sequence shown here is derived from an EMBL/GenBank/DDBJ whole genome shotgun (WGS) entry which is preliminary data.</text>
</comment>
<reference evidence="3 4" key="1">
    <citation type="submission" date="2019-01" db="EMBL/GenBank/DDBJ databases">
        <title>A draft genome assembly of the solar-powered sea slug Elysia chlorotica.</title>
        <authorList>
            <person name="Cai H."/>
            <person name="Li Q."/>
            <person name="Fang X."/>
            <person name="Li J."/>
            <person name="Curtis N.E."/>
            <person name="Altenburger A."/>
            <person name="Shibata T."/>
            <person name="Feng M."/>
            <person name="Maeda T."/>
            <person name="Schwartz J.A."/>
            <person name="Shigenobu S."/>
            <person name="Lundholm N."/>
            <person name="Nishiyama T."/>
            <person name="Yang H."/>
            <person name="Hasebe M."/>
            <person name="Li S."/>
            <person name="Pierce S.K."/>
            <person name="Wang J."/>
        </authorList>
    </citation>
    <scope>NUCLEOTIDE SEQUENCE [LARGE SCALE GENOMIC DNA]</scope>
    <source>
        <strain evidence="3">EC2010</strain>
        <tissue evidence="3">Whole organism of an adult</tissue>
    </source>
</reference>
<dbReference type="InterPro" id="IPR042352">
    <property type="entry name" value="EFCAB14"/>
</dbReference>
<dbReference type="OrthoDB" id="10009315at2759"/>
<keyword evidence="2" id="KW-1133">Transmembrane helix</keyword>
<gene>
    <name evidence="3" type="ORF">EGW08_012027</name>
</gene>
<feature type="compositionally biased region" description="Low complexity" evidence="1">
    <location>
        <begin position="427"/>
        <end position="444"/>
    </location>
</feature>
<feature type="region of interest" description="Disordered" evidence="1">
    <location>
        <begin position="418"/>
        <end position="466"/>
    </location>
</feature>
<keyword evidence="4" id="KW-1185">Reference proteome</keyword>
<keyword evidence="2" id="KW-0812">Transmembrane</keyword>
<organism evidence="3 4">
    <name type="scientific">Elysia chlorotica</name>
    <name type="common">Eastern emerald elysia</name>
    <name type="synonym">Sea slug</name>
    <dbReference type="NCBI Taxonomy" id="188477"/>
    <lineage>
        <taxon>Eukaryota</taxon>
        <taxon>Metazoa</taxon>
        <taxon>Spiralia</taxon>
        <taxon>Lophotrochozoa</taxon>
        <taxon>Mollusca</taxon>
        <taxon>Gastropoda</taxon>
        <taxon>Heterobranchia</taxon>
        <taxon>Euthyneura</taxon>
        <taxon>Panpulmonata</taxon>
        <taxon>Sacoglossa</taxon>
        <taxon>Placobranchoidea</taxon>
        <taxon>Plakobranchidae</taxon>
        <taxon>Elysia</taxon>
    </lineage>
</organism>
<name>A0A3S0ZQ43_ELYCH</name>
<keyword evidence="2" id="KW-0472">Membrane</keyword>
<evidence type="ECO:0000256" key="2">
    <source>
        <dbReference type="SAM" id="Phobius"/>
    </source>
</evidence>
<dbReference type="EMBL" id="RQTK01000405">
    <property type="protein sequence ID" value="RUS80202.1"/>
    <property type="molecule type" value="Genomic_DNA"/>
</dbReference>
<accession>A0A3S0ZQ43</accession>
<dbReference type="Proteomes" id="UP000271974">
    <property type="component" value="Unassembled WGS sequence"/>
</dbReference>
<proteinExistence type="predicted"/>
<sequence length="546" mass="60327">MSVGKETAVIYKAPKRMKKRRQLDALVDTVKLPRHRKSSTSQELLDYDSDSSENEEFSIAGLNSRKTKCCFCQGIVLRIGLFMVTMACLSICLGLVWVQWHLRHEIVVLQEKFKSVQSPDQGKGELALLQTQVKDIENSLKELKKSDGIFENLKSTVSDFGVRLRKVEASTEKLNQSVGDAQSLLNTPKELKSLAGTVASLGSELKEGEKTQSAKTTEVENRLSALEANQLEKSSEMMQKKSSVDEQFRDMLSQQITEVNETAKSQIANVRNDLSLLQGRLSALESYSQSKESGLGHDEVESLVMALIQEKMTNMTQSSVAATSNELTDGSPDALSQLSERVNYFTQILNSKADFADNMDLVSKGDFILFKGDTLMNFETVNKTVFSLSAELESLMHRLDAVDAAVLNMSALLIPKSEQVDDNQGDNNPVLSSSNSRSTTVSTVEGVPKTSVPSASSSQNPQGIDQESQGLQIEGIETAEDLHKAWETWPQIDGQLSTDVVLSLLKNNSTEITNTLETFDTNFDSFFSEEELQNALDLQDVPPPRR</sequence>
<dbReference type="AlphaFoldDB" id="A0A3S0ZQ43"/>
<feature type="transmembrane region" description="Helical" evidence="2">
    <location>
        <begin position="75"/>
        <end position="100"/>
    </location>
</feature>
<evidence type="ECO:0000256" key="1">
    <source>
        <dbReference type="SAM" id="MobiDB-lite"/>
    </source>
</evidence>
<dbReference type="PANTHER" id="PTHR15717">
    <property type="entry name" value="PROTEIN KIAA0494"/>
    <property type="match status" value="1"/>
</dbReference>
<dbReference type="STRING" id="188477.A0A3S0ZQ43"/>
<feature type="compositionally biased region" description="Polar residues" evidence="1">
    <location>
        <begin position="451"/>
        <end position="466"/>
    </location>
</feature>
<evidence type="ECO:0008006" key="5">
    <source>
        <dbReference type="Google" id="ProtNLM"/>
    </source>
</evidence>
<dbReference type="PANTHER" id="PTHR15717:SF2">
    <property type="entry name" value="EF-HAND CALCIUM-BINDING DOMAIN-CONTAINING PROTEIN 14"/>
    <property type="match status" value="1"/>
</dbReference>
<evidence type="ECO:0000313" key="3">
    <source>
        <dbReference type="EMBL" id="RUS80202.1"/>
    </source>
</evidence>
<evidence type="ECO:0000313" key="4">
    <source>
        <dbReference type="Proteomes" id="UP000271974"/>
    </source>
</evidence>
<protein>
    <recommendedName>
        <fullName evidence="5">EF-hand domain-containing protein</fullName>
    </recommendedName>
</protein>